<organism evidence="2 3">
    <name type="scientific">Dreissena polymorpha</name>
    <name type="common">Zebra mussel</name>
    <name type="synonym">Mytilus polymorpha</name>
    <dbReference type="NCBI Taxonomy" id="45954"/>
    <lineage>
        <taxon>Eukaryota</taxon>
        <taxon>Metazoa</taxon>
        <taxon>Spiralia</taxon>
        <taxon>Lophotrochozoa</taxon>
        <taxon>Mollusca</taxon>
        <taxon>Bivalvia</taxon>
        <taxon>Autobranchia</taxon>
        <taxon>Heteroconchia</taxon>
        <taxon>Euheterodonta</taxon>
        <taxon>Imparidentia</taxon>
        <taxon>Neoheterodontei</taxon>
        <taxon>Myida</taxon>
        <taxon>Dreissenoidea</taxon>
        <taxon>Dreissenidae</taxon>
        <taxon>Dreissena</taxon>
    </lineage>
</organism>
<evidence type="ECO:0000256" key="1">
    <source>
        <dbReference type="SAM" id="MobiDB-lite"/>
    </source>
</evidence>
<protein>
    <submittedName>
        <fullName evidence="2">Uncharacterized protein</fullName>
    </submittedName>
</protein>
<keyword evidence="3" id="KW-1185">Reference proteome</keyword>
<dbReference type="Proteomes" id="UP000828390">
    <property type="component" value="Unassembled WGS sequence"/>
</dbReference>
<evidence type="ECO:0000313" key="3">
    <source>
        <dbReference type="Proteomes" id="UP000828390"/>
    </source>
</evidence>
<feature type="compositionally biased region" description="Basic residues" evidence="1">
    <location>
        <begin position="43"/>
        <end position="52"/>
    </location>
</feature>
<gene>
    <name evidence="2" type="ORF">DPMN_115483</name>
</gene>
<reference evidence="2" key="2">
    <citation type="submission" date="2020-11" db="EMBL/GenBank/DDBJ databases">
        <authorList>
            <person name="McCartney M.A."/>
            <person name="Auch B."/>
            <person name="Kono T."/>
            <person name="Mallez S."/>
            <person name="Becker A."/>
            <person name="Gohl D.M."/>
            <person name="Silverstein K.A.T."/>
            <person name="Koren S."/>
            <person name="Bechman K.B."/>
            <person name="Herman A."/>
            <person name="Abrahante J.E."/>
            <person name="Garbe J."/>
        </authorList>
    </citation>
    <scope>NUCLEOTIDE SEQUENCE</scope>
    <source>
        <strain evidence="2">Duluth1</strain>
        <tissue evidence="2">Whole animal</tissue>
    </source>
</reference>
<name>A0A9D4QTT2_DREPO</name>
<sequence length="118" mass="12994">MRKEHINVRECQNKLSFNYRGRKTRWSVANVSTWGHRGADKGSRKRRLMARKGRSESRIAGAGSSVSPTAIALPSTPLITRTANRSAAFNRVTNHKTGLYQNSISASIVSGWAILATP</sequence>
<proteinExistence type="predicted"/>
<accession>A0A9D4QTT2</accession>
<evidence type="ECO:0000313" key="2">
    <source>
        <dbReference type="EMBL" id="KAH3841995.1"/>
    </source>
</evidence>
<comment type="caution">
    <text evidence="2">The sequence shown here is derived from an EMBL/GenBank/DDBJ whole genome shotgun (WGS) entry which is preliminary data.</text>
</comment>
<feature type="region of interest" description="Disordered" evidence="1">
    <location>
        <begin position="35"/>
        <end position="66"/>
    </location>
</feature>
<dbReference type="EMBL" id="JAIWYP010000004">
    <property type="protein sequence ID" value="KAH3841995.1"/>
    <property type="molecule type" value="Genomic_DNA"/>
</dbReference>
<reference evidence="2" key="1">
    <citation type="journal article" date="2019" name="bioRxiv">
        <title>The Genome of the Zebra Mussel, Dreissena polymorpha: A Resource for Invasive Species Research.</title>
        <authorList>
            <person name="McCartney M.A."/>
            <person name="Auch B."/>
            <person name="Kono T."/>
            <person name="Mallez S."/>
            <person name="Zhang Y."/>
            <person name="Obille A."/>
            <person name="Becker A."/>
            <person name="Abrahante J.E."/>
            <person name="Garbe J."/>
            <person name="Badalamenti J.P."/>
            <person name="Herman A."/>
            <person name="Mangelson H."/>
            <person name="Liachko I."/>
            <person name="Sullivan S."/>
            <person name="Sone E.D."/>
            <person name="Koren S."/>
            <person name="Silverstein K.A.T."/>
            <person name="Beckman K.B."/>
            <person name="Gohl D.M."/>
        </authorList>
    </citation>
    <scope>NUCLEOTIDE SEQUENCE</scope>
    <source>
        <strain evidence="2">Duluth1</strain>
        <tissue evidence="2">Whole animal</tissue>
    </source>
</reference>
<dbReference type="AlphaFoldDB" id="A0A9D4QTT2"/>